<evidence type="ECO:0000256" key="8">
    <source>
        <dbReference type="ARBA" id="ARBA00026068"/>
    </source>
</evidence>
<dbReference type="Proteomes" id="UP000713880">
    <property type="component" value="Unassembled WGS sequence"/>
</dbReference>
<comment type="subunit">
    <text evidence="8">Homodimer. Interacts with FtsZ.</text>
</comment>
<dbReference type="PANTHER" id="PTHR34981:SF1">
    <property type="entry name" value="CELL DIVISION PROTEIN ZAPA"/>
    <property type="match status" value="1"/>
</dbReference>
<evidence type="ECO:0000256" key="1">
    <source>
        <dbReference type="ARBA" id="ARBA00004496"/>
    </source>
</evidence>
<evidence type="ECO:0000313" key="11">
    <source>
        <dbReference type="EMBL" id="MBM6826466.1"/>
    </source>
</evidence>
<sequence>MASSKNYTEVLIGGKVFTLSGFESEEYLQKVSTYLNHKIEECSSSEGYRKQSAETRSILLALNIADDYFKAKKQGGTLESDIETKDKEMYDLKHELISVQIKLENAEKAMDKLKEENKDLQMKIVQLETEIKNNRKK</sequence>
<evidence type="ECO:0000313" key="12">
    <source>
        <dbReference type="Proteomes" id="UP000713880"/>
    </source>
</evidence>
<reference evidence="11" key="1">
    <citation type="submission" date="2020-08" db="EMBL/GenBank/DDBJ databases">
        <authorList>
            <person name="Cejkova D."/>
            <person name="Kubasova T."/>
            <person name="Jahodarova E."/>
            <person name="Rychlik I."/>
        </authorList>
    </citation>
    <scope>NUCLEOTIDE SEQUENCE</scope>
    <source>
        <strain evidence="11">An420c</strain>
    </source>
</reference>
<dbReference type="AlphaFoldDB" id="A0A939BBT8"/>
<keyword evidence="4 11" id="KW-0132">Cell division</keyword>
<dbReference type="GO" id="GO:0043093">
    <property type="term" value="P:FtsZ-dependent cytokinesis"/>
    <property type="evidence" value="ECO:0007669"/>
    <property type="project" value="TreeGrafter"/>
</dbReference>
<dbReference type="Pfam" id="PF05164">
    <property type="entry name" value="ZapA"/>
    <property type="match status" value="1"/>
</dbReference>
<dbReference type="GO" id="GO:0032153">
    <property type="term" value="C:cell division site"/>
    <property type="evidence" value="ECO:0007669"/>
    <property type="project" value="TreeGrafter"/>
</dbReference>
<feature type="coiled-coil region" evidence="10">
    <location>
        <begin position="96"/>
        <end position="137"/>
    </location>
</feature>
<evidence type="ECO:0000256" key="4">
    <source>
        <dbReference type="ARBA" id="ARBA00022618"/>
    </source>
</evidence>
<gene>
    <name evidence="11" type="primary">zapA</name>
    <name evidence="11" type="ORF">H6A13_05000</name>
</gene>
<keyword evidence="6" id="KW-0131">Cell cycle</keyword>
<dbReference type="InterPro" id="IPR036192">
    <property type="entry name" value="Cell_div_ZapA-like_sf"/>
</dbReference>
<comment type="caution">
    <text evidence="11">The sequence shown here is derived from an EMBL/GenBank/DDBJ whole genome shotgun (WGS) entry which is preliminary data.</text>
</comment>
<dbReference type="InterPro" id="IPR053712">
    <property type="entry name" value="Bac_CellDiv_Activator"/>
</dbReference>
<evidence type="ECO:0000256" key="7">
    <source>
        <dbReference type="ARBA" id="ARBA00024910"/>
    </source>
</evidence>
<dbReference type="GO" id="GO:0000921">
    <property type="term" value="P:septin ring assembly"/>
    <property type="evidence" value="ECO:0007669"/>
    <property type="project" value="TreeGrafter"/>
</dbReference>
<keyword evidence="3" id="KW-0963">Cytoplasm</keyword>
<evidence type="ECO:0000256" key="6">
    <source>
        <dbReference type="ARBA" id="ARBA00023306"/>
    </source>
</evidence>
<evidence type="ECO:0000256" key="9">
    <source>
        <dbReference type="ARBA" id="ARBA00033158"/>
    </source>
</evidence>
<dbReference type="InterPro" id="IPR007838">
    <property type="entry name" value="Cell_div_ZapA-like"/>
</dbReference>
<reference evidence="11" key="2">
    <citation type="journal article" date="2021" name="Sci. Rep.">
        <title>The distribution of antibiotic resistance genes in chicken gut microbiota commensals.</title>
        <authorList>
            <person name="Juricova H."/>
            <person name="Matiasovicova J."/>
            <person name="Kubasova T."/>
            <person name="Cejkova D."/>
            <person name="Rychlik I."/>
        </authorList>
    </citation>
    <scope>NUCLEOTIDE SEQUENCE</scope>
    <source>
        <strain evidence="11">An420c</strain>
    </source>
</reference>
<evidence type="ECO:0000256" key="3">
    <source>
        <dbReference type="ARBA" id="ARBA00022490"/>
    </source>
</evidence>
<evidence type="ECO:0000256" key="5">
    <source>
        <dbReference type="ARBA" id="ARBA00023210"/>
    </source>
</evidence>
<comment type="function">
    <text evidence="7">Activator of cell division through the inhibition of FtsZ GTPase activity, therefore promoting FtsZ assembly into bundles of protofilaments necessary for the formation of the division Z ring. It is recruited early at mid-cell but it is not essential for cell division.</text>
</comment>
<evidence type="ECO:0000256" key="10">
    <source>
        <dbReference type="SAM" id="Coils"/>
    </source>
</evidence>
<dbReference type="GO" id="GO:0030428">
    <property type="term" value="C:cell septum"/>
    <property type="evidence" value="ECO:0007669"/>
    <property type="project" value="TreeGrafter"/>
</dbReference>
<dbReference type="RefSeq" id="WP_204908513.1">
    <property type="nucleotide sequence ID" value="NZ_JACJLV010000011.1"/>
</dbReference>
<dbReference type="PANTHER" id="PTHR34981">
    <property type="entry name" value="CELL DIVISION PROTEIN ZAPA"/>
    <property type="match status" value="1"/>
</dbReference>
<dbReference type="GO" id="GO:0005829">
    <property type="term" value="C:cytosol"/>
    <property type="evidence" value="ECO:0007669"/>
    <property type="project" value="TreeGrafter"/>
</dbReference>
<keyword evidence="5" id="KW-0717">Septation</keyword>
<organism evidence="11 12">
    <name type="scientific">Mordavella massiliensis</name>
    <dbReference type="NCBI Taxonomy" id="1871024"/>
    <lineage>
        <taxon>Bacteria</taxon>
        <taxon>Bacillati</taxon>
        <taxon>Bacillota</taxon>
        <taxon>Clostridia</taxon>
        <taxon>Eubacteriales</taxon>
        <taxon>Clostridiaceae</taxon>
        <taxon>Mordavella</taxon>
    </lineage>
</organism>
<proteinExistence type="predicted"/>
<dbReference type="Gene3D" id="6.10.250.790">
    <property type="match status" value="1"/>
</dbReference>
<evidence type="ECO:0000256" key="2">
    <source>
        <dbReference type="ARBA" id="ARBA00015195"/>
    </source>
</evidence>
<keyword evidence="12" id="KW-1185">Reference proteome</keyword>
<dbReference type="EMBL" id="JACJLV010000011">
    <property type="protein sequence ID" value="MBM6826466.1"/>
    <property type="molecule type" value="Genomic_DNA"/>
</dbReference>
<name>A0A939BBT8_9CLOT</name>
<protein>
    <recommendedName>
        <fullName evidence="2">Cell division protein ZapA</fullName>
    </recommendedName>
    <alternativeName>
        <fullName evidence="9">Z ring-associated protein ZapA</fullName>
    </alternativeName>
</protein>
<accession>A0A939BBT8</accession>
<dbReference type="GO" id="GO:0000917">
    <property type="term" value="P:division septum assembly"/>
    <property type="evidence" value="ECO:0007669"/>
    <property type="project" value="UniProtKB-KW"/>
</dbReference>
<dbReference type="SUPFAM" id="SSF102829">
    <property type="entry name" value="Cell division protein ZapA-like"/>
    <property type="match status" value="1"/>
</dbReference>
<comment type="subcellular location">
    <subcellularLocation>
        <location evidence="1">Cytoplasm</location>
    </subcellularLocation>
</comment>
<keyword evidence="10" id="KW-0175">Coiled coil</keyword>